<protein>
    <submittedName>
        <fullName evidence="2">Uncharacterized protein</fullName>
    </submittedName>
</protein>
<dbReference type="AlphaFoldDB" id="A0A2P2IW31"/>
<name>A0A2P2IW31_RHIMU</name>
<evidence type="ECO:0000313" key="2">
    <source>
        <dbReference type="EMBL" id="MBW85428.1"/>
    </source>
</evidence>
<proteinExistence type="predicted"/>
<accession>A0A2P2IW31</accession>
<keyword evidence="1" id="KW-0732">Signal</keyword>
<feature type="signal peptide" evidence="1">
    <location>
        <begin position="1"/>
        <end position="16"/>
    </location>
</feature>
<organism evidence="2">
    <name type="scientific">Rhizophora mucronata</name>
    <name type="common">Asiatic mangrove</name>
    <dbReference type="NCBI Taxonomy" id="61149"/>
    <lineage>
        <taxon>Eukaryota</taxon>
        <taxon>Viridiplantae</taxon>
        <taxon>Streptophyta</taxon>
        <taxon>Embryophyta</taxon>
        <taxon>Tracheophyta</taxon>
        <taxon>Spermatophyta</taxon>
        <taxon>Magnoliopsida</taxon>
        <taxon>eudicotyledons</taxon>
        <taxon>Gunneridae</taxon>
        <taxon>Pentapetalae</taxon>
        <taxon>rosids</taxon>
        <taxon>fabids</taxon>
        <taxon>Malpighiales</taxon>
        <taxon>Rhizophoraceae</taxon>
        <taxon>Rhizophora</taxon>
    </lineage>
</organism>
<reference evidence="2" key="1">
    <citation type="submission" date="2018-02" db="EMBL/GenBank/DDBJ databases">
        <title>Rhizophora mucronata_Transcriptome.</title>
        <authorList>
            <person name="Meera S.P."/>
            <person name="Sreeshan A."/>
            <person name="Augustine A."/>
        </authorList>
    </citation>
    <scope>NUCLEOTIDE SEQUENCE</scope>
    <source>
        <tissue evidence="2">Leaf</tissue>
    </source>
</reference>
<dbReference type="EMBL" id="GGEC01004945">
    <property type="protein sequence ID" value="MBW85428.1"/>
    <property type="molecule type" value="Transcribed_RNA"/>
</dbReference>
<evidence type="ECO:0000256" key="1">
    <source>
        <dbReference type="SAM" id="SignalP"/>
    </source>
</evidence>
<sequence>MLFFVILLHKSIYCIQQNHQCGNDQWQHVIDLYHIYSSLYLGYLD</sequence>
<feature type="chain" id="PRO_5015160201" evidence="1">
    <location>
        <begin position="17"/>
        <end position="45"/>
    </location>
</feature>